<keyword evidence="3" id="KW-1185">Reference proteome</keyword>
<keyword evidence="1" id="KW-1133">Transmembrane helix</keyword>
<feature type="transmembrane region" description="Helical" evidence="1">
    <location>
        <begin position="47"/>
        <end position="68"/>
    </location>
</feature>
<evidence type="ECO:0000313" key="2">
    <source>
        <dbReference type="EMBL" id="MDO7836992.1"/>
    </source>
</evidence>
<feature type="transmembrane region" description="Helical" evidence="1">
    <location>
        <begin position="80"/>
        <end position="105"/>
    </location>
</feature>
<protein>
    <submittedName>
        <fullName evidence="2">Uncharacterized protein</fullName>
    </submittedName>
</protein>
<sequence>MTRQPRAYDALAAHLAPDDPGEGERQIDTAILTLQRARYGPLNRSRALFWLGQLLLGLSTVILGARFLCWFEPQLWQTFFGVLAGAVPTVVAKVVFVGAFLHFVYHCTFGAVTDYGPAPTPPEPIYEWLAAQGKSNLTYWHEIYWPYRKRQANRKEILGFVIWRKTPCPPDRYPPTPVPVGAAPEPENPHMVYLDSPQGRADREAFLVTFEHRMDDWWRLSFRLTLAVLIMLLVVIYLPVYPATQAGDLIRTGVMTAFIAGCILAFFGFGRVPMRWLPYPVRRYWFRGLPPEAAQFRDHMIARSN</sequence>
<name>A0ABT8ZS13_9SPHN</name>
<accession>A0ABT8ZS13</accession>
<feature type="transmembrane region" description="Helical" evidence="1">
    <location>
        <begin position="220"/>
        <end position="238"/>
    </location>
</feature>
<dbReference type="EMBL" id="JAUQOM010000014">
    <property type="protein sequence ID" value="MDO7836992.1"/>
    <property type="molecule type" value="Genomic_DNA"/>
</dbReference>
<dbReference type="RefSeq" id="WP_019054626.1">
    <property type="nucleotide sequence ID" value="NZ_JAUQOM010000014.1"/>
</dbReference>
<comment type="caution">
    <text evidence="2">The sequence shown here is derived from an EMBL/GenBank/DDBJ whole genome shotgun (WGS) entry which is preliminary data.</text>
</comment>
<dbReference type="Proteomes" id="UP001176471">
    <property type="component" value="Unassembled WGS sequence"/>
</dbReference>
<reference evidence="2" key="1">
    <citation type="submission" date="2023-07" db="EMBL/GenBank/DDBJ databases">
        <title>Bacterial whole genome sequence for Sphingobium sp. HBC34.</title>
        <authorList>
            <person name="Le V."/>
            <person name="Ko S.-R."/>
            <person name="Ahn C.-Y."/>
            <person name="Oh H.-M."/>
        </authorList>
    </citation>
    <scope>NUCLEOTIDE SEQUENCE</scope>
    <source>
        <strain evidence="2">HBC34</strain>
    </source>
</reference>
<feature type="transmembrane region" description="Helical" evidence="1">
    <location>
        <begin position="250"/>
        <end position="269"/>
    </location>
</feature>
<organism evidence="2 3">
    <name type="scientific">Sphingobium cyanobacteriorum</name>
    <dbReference type="NCBI Taxonomy" id="3063954"/>
    <lineage>
        <taxon>Bacteria</taxon>
        <taxon>Pseudomonadati</taxon>
        <taxon>Pseudomonadota</taxon>
        <taxon>Alphaproteobacteria</taxon>
        <taxon>Sphingomonadales</taxon>
        <taxon>Sphingomonadaceae</taxon>
        <taxon>Sphingobium</taxon>
    </lineage>
</organism>
<evidence type="ECO:0000256" key="1">
    <source>
        <dbReference type="SAM" id="Phobius"/>
    </source>
</evidence>
<gene>
    <name evidence="2" type="ORF">Q4610_18250</name>
</gene>
<evidence type="ECO:0000313" key="3">
    <source>
        <dbReference type="Proteomes" id="UP001176471"/>
    </source>
</evidence>
<proteinExistence type="predicted"/>
<keyword evidence="1" id="KW-0472">Membrane</keyword>
<keyword evidence="1" id="KW-0812">Transmembrane</keyword>